<evidence type="ECO:0000256" key="3">
    <source>
        <dbReference type="ARBA" id="ARBA00022989"/>
    </source>
</evidence>
<evidence type="ECO:0000313" key="7">
    <source>
        <dbReference type="Proteomes" id="UP000248961"/>
    </source>
</evidence>
<feature type="transmembrane region" description="Helical" evidence="5">
    <location>
        <begin position="119"/>
        <end position="141"/>
    </location>
</feature>
<keyword evidence="4 5" id="KW-0472">Membrane</keyword>
<dbReference type="Proteomes" id="UP000248961">
    <property type="component" value="Unassembled WGS sequence"/>
</dbReference>
<feature type="transmembrane region" description="Helical" evidence="5">
    <location>
        <begin position="199"/>
        <end position="219"/>
    </location>
</feature>
<accession>A0A395HLH9</accession>
<evidence type="ECO:0000256" key="4">
    <source>
        <dbReference type="ARBA" id="ARBA00023136"/>
    </source>
</evidence>
<keyword evidence="2 5" id="KW-0812">Transmembrane</keyword>
<evidence type="ECO:0000313" key="6">
    <source>
        <dbReference type="EMBL" id="RAL08791.1"/>
    </source>
</evidence>
<protein>
    <submittedName>
        <fullName evidence="6">RTA1 like protein</fullName>
    </submittedName>
</protein>
<sequence length="246" mass="27036">MALTAQLCQARTWFFISFFTRGVLEVIGYITRSISANQAPNYAMTPGIVQTLFILVAPSLFAASVYMECGRSIVWTEGEKYAIVRPNWITKVFLIGDIAAFVAQGAASLSSSFESGERLIKTGIIVQVVFFGLFVINAGVSHVRIRRDIASCVAPCATPWELHLRVLYVGSSLILPRSVFRLVEYVGGEGNVLSQHEYYALIFDAMLMLLAMLLLNVCYPSAVQNKDLSPRGILLRDLARGCPGLS</sequence>
<keyword evidence="7" id="KW-1185">Reference proteome</keyword>
<dbReference type="Pfam" id="PF04479">
    <property type="entry name" value="RTA1"/>
    <property type="match status" value="1"/>
</dbReference>
<evidence type="ECO:0000256" key="5">
    <source>
        <dbReference type="SAM" id="Phobius"/>
    </source>
</evidence>
<evidence type="ECO:0000256" key="2">
    <source>
        <dbReference type="ARBA" id="ARBA00022692"/>
    </source>
</evidence>
<dbReference type="InterPro" id="IPR007568">
    <property type="entry name" value="RTA1"/>
</dbReference>
<proteinExistence type="predicted"/>
<dbReference type="PANTHER" id="PTHR31465">
    <property type="entry name" value="PROTEIN RTA1-RELATED"/>
    <property type="match status" value="1"/>
</dbReference>
<dbReference type="OrthoDB" id="3358017at2759"/>
<comment type="subcellular location">
    <subcellularLocation>
        <location evidence="1">Membrane</location>
        <topology evidence="1">Multi-pass membrane protein</topology>
    </subcellularLocation>
</comment>
<name>A0A395HLH9_ASPHC</name>
<dbReference type="STRING" id="1450537.A0A395HLH9"/>
<evidence type="ECO:0000256" key="1">
    <source>
        <dbReference type="ARBA" id="ARBA00004141"/>
    </source>
</evidence>
<dbReference type="RefSeq" id="XP_025547945.1">
    <property type="nucleotide sequence ID" value="XM_025697846.1"/>
</dbReference>
<feature type="transmembrane region" description="Helical" evidence="5">
    <location>
        <begin position="43"/>
        <end position="67"/>
    </location>
</feature>
<dbReference type="AlphaFoldDB" id="A0A395HLH9"/>
<dbReference type="PANTHER" id="PTHR31465:SF1">
    <property type="entry name" value="PROTEIN RTA1-RELATED"/>
    <property type="match status" value="1"/>
</dbReference>
<dbReference type="GO" id="GO:0016020">
    <property type="term" value="C:membrane"/>
    <property type="evidence" value="ECO:0007669"/>
    <property type="project" value="UniProtKB-SubCell"/>
</dbReference>
<dbReference type="VEuPathDB" id="FungiDB:BO97DRAFT_437407"/>
<feature type="transmembrane region" description="Helical" evidence="5">
    <location>
        <begin position="12"/>
        <end position="31"/>
    </location>
</feature>
<feature type="transmembrane region" description="Helical" evidence="5">
    <location>
        <begin position="88"/>
        <end position="107"/>
    </location>
</feature>
<dbReference type="EMBL" id="KZ824310">
    <property type="protein sequence ID" value="RAL08791.1"/>
    <property type="molecule type" value="Genomic_DNA"/>
</dbReference>
<organism evidence="6 7">
    <name type="scientific">Aspergillus homomorphus (strain CBS 101889)</name>
    <dbReference type="NCBI Taxonomy" id="1450537"/>
    <lineage>
        <taxon>Eukaryota</taxon>
        <taxon>Fungi</taxon>
        <taxon>Dikarya</taxon>
        <taxon>Ascomycota</taxon>
        <taxon>Pezizomycotina</taxon>
        <taxon>Eurotiomycetes</taxon>
        <taxon>Eurotiomycetidae</taxon>
        <taxon>Eurotiales</taxon>
        <taxon>Aspergillaceae</taxon>
        <taxon>Aspergillus</taxon>
        <taxon>Aspergillus subgen. Circumdati</taxon>
    </lineage>
</organism>
<keyword evidence="3 5" id="KW-1133">Transmembrane helix</keyword>
<dbReference type="GeneID" id="37202135"/>
<gene>
    <name evidence="6" type="ORF">BO97DRAFT_437407</name>
</gene>
<reference evidence="6 7" key="1">
    <citation type="submission" date="2018-02" db="EMBL/GenBank/DDBJ databases">
        <title>The genomes of Aspergillus section Nigri reveals drivers in fungal speciation.</title>
        <authorList>
            <consortium name="DOE Joint Genome Institute"/>
            <person name="Vesth T.C."/>
            <person name="Nybo J."/>
            <person name="Theobald S."/>
            <person name="Brandl J."/>
            <person name="Frisvad J.C."/>
            <person name="Nielsen K.F."/>
            <person name="Lyhne E.K."/>
            <person name="Kogle M.E."/>
            <person name="Kuo A."/>
            <person name="Riley R."/>
            <person name="Clum A."/>
            <person name="Nolan M."/>
            <person name="Lipzen A."/>
            <person name="Salamov A."/>
            <person name="Henrissat B."/>
            <person name="Wiebenga A."/>
            <person name="De vries R.P."/>
            <person name="Grigoriev I.V."/>
            <person name="Mortensen U.H."/>
            <person name="Andersen M.R."/>
            <person name="Baker S.E."/>
        </authorList>
    </citation>
    <scope>NUCLEOTIDE SEQUENCE [LARGE SCALE GENOMIC DNA]</scope>
    <source>
        <strain evidence="6 7">CBS 101889</strain>
    </source>
</reference>